<dbReference type="InterPro" id="IPR007833">
    <property type="entry name" value="Capsule_polysaccharide_synth"/>
</dbReference>
<comment type="caution">
    <text evidence="1">The sequence shown here is derived from an EMBL/GenBank/DDBJ whole genome shotgun (WGS) entry which is preliminary data.</text>
</comment>
<dbReference type="GO" id="GO:0015774">
    <property type="term" value="P:polysaccharide transport"/>
    <property type="evidence" value="ECO:0007669"/>
    <property type="project" value="InterPro"/>
</dbReference>
<reference evidence="1 2" key="1">
    <citation type="journal article" date="2018" name="Int. J. Syst. Evol. Microbiol.">
        <title>Pseudooceanicola lipolyticus sp. nov., a marine alphaproteobacterium, reclassification of Oceanicola flagellatus as Pseudooceanicola flagellatus comb. nov. and emended description of the genus Pseudooceanicola.</title>
        <authorList>
            <person name="Huang M.-M."/>
            <person name="Guo L.-L."/>
            <person name="Wu Y.-H."/>
            <person name="Lai Q.-L."/>
            <person name="Shao Z.-Z."/>
            <person name="Wang C.-S."/>
            <person name="Wu M."/>
            <person name="Xu X.-W."/>
        </authorList>
    </citation>
    <scope>NUCLEOTIDE SEQUENCE [LARGE SCALE GENOMIC DNA]</scope>
    <source>
        <strain evidence="1 2">157</strain>
    </source>
</reference>
<name>A0A2M8ITY7_9RHOB</name>
<keyword evidence="2" id="KW-1185">Reference proteome</keyword>
<feature type="non-terminal residue" evidence="1">
    <location>
        <position position="1"/>
    </location>
</feature>
<proteinExistence type="predicted"/>
<evidence type="ECO:0000313" key="2">
    <source>
        <dbReference type="Proteomes" id="UP000231553"/>
    </source>
</evidence>
<dbReference type="GO" id="GO:0000271">
    <property type="term" value="P:polysaccharide biosynthetic process"/>
    <property type="evidence" value="ECO:0007669"/>
    <property type="project" value="InterPro"/>
</dbReference>
<dbReference type="Proteomes" id="UP000231553">
    <property type="component" value="Unassembled WGS sequence"/>
</dbReference>
<gene>
    <name evidence="1" type="ORF">CVM52_24650</name>
</gene>
<dbReference type="EMBL" id="PGTB01000266">
    <property type="protein sequence ID" value="PJE33982.1"/>
    <property type="molecule type" value="Genomic_DNA"/>
</dbReference>
<organism evidence="1 2">
    <name type="scientific">Pseudooceanicola lipolyticus</name>
    <dbReference type="NCBI Taxonomy" id="2029104"/>
    <lineage>
        <taxon>Bacteria</taxon>
        <taxon>Pseudomonadati</taxon>
        <taxon>Pseudomonadota</taxon>
        <taxon>Alphaproteobacteria</taxon>
        <taxon>Rhodobacterales</taxon>
        <taxon>Paracoccaceae</taxon>
        <taxon>Pseudooceanicola</taxon>
    </lineage>
</organism>
<accession>A0A2M8ITY7</accession>
<protein>
    <submittedName>
        <fullName evidence="1">Beta-3-deoxy-D-manno-oct-2-ulosonic acid transferase</fullName>
    </submittedName>
</protein>
<sequence>ATLTQGQARRAERLIAALTARGLSKYNLGGAAPDLPAGHRVLVPGQVEDDASILCGAGEVRSNLDLLRAARAARPDAVIIYKPHPDVEAGLRRGAVKAEGLADLVASGADPAALLDQVDEVWTMTSLLGFEALLRGRAVTVLGAPFYAGWGLTTDLGEIPQRRSARPALAGLVHAALIDYPRYLDPVTGLPCPVEVAVERLSSGQIPHPGLANRTLSKLQGLFATYAHLWRS</sequence>
<evidence type="ECO:0000313" key="1">
    <source>
        <dbReference type="EMBL" id="PJE33982.1"/>
    </source>
</evidence>
<dbReference type="AlphaFoldDB" id="A0A2M8ITY7"/>
<dbReference type="Pfam" id="PF05159">
    <property type="entry name" value="Capsule_synth"/>
    <property type="match status" value="1"/>
</dbReference>
<keyword evidence="1" id="KW-0808">Transferase</keyword>
<dbReference type="GO" id="GO:0016740">
    <property type="term" value="F:transferase activity"/>
    <property type="evidence" value="ECO:0007669"/>
    <property type="project" value="UniProtKB-KW"/>
</dbReference>